<dbReference type="EMBL" id="QURH01000767">
    <property type="protein sequence ID" value="RFU38563.1"/>
    <property type="molecule type" value="Genomic_DNA"/>
</dbReference>
<keyword evidence="4" id="KW-0804">Transcription</keyword>
<dbReference type="SUPFAM" id="SSF88659">
    <property type="entry name" value="Sigma3 and sigma4 domains of RNA polymerase sigma factors"/>
    <property type="match status" value="1"/>
</dbReference>
<feature type="compositionally biased region" description="Basic and acidic residues" evidence="5">
    <location>
        <begin position="206"/>
        <end position="244"/>
    </location>
</feature>
<dbReference type="NCBIfam" id="TIGR02937">
    <property type="entry name" value="sigma70-ECF"/>
    <property type="match status" value="1"/>
</dbReference>
<feature type="domain" description="RNA polymerase sigma-70 region 2" evidence="7">
    <location>
        <begin position="29"/>
        <end position="89"/>
    </location>
</feature>
<evidence type="ECO:0000313" key="9">
    <source>
        <dbReference type="Proteomes" id="UP000261811"/>
    </source>
</evidence>
<name>A0A372JEW9_9ACTN</name>
<keyword evidence="9" id="KW-1185">Reference proteome</keyword>
<feature type="non-terminal residue" evidence="8">
    <location>
        <position position="528"/>
    </location>
</feature>
<dbReference type="InterPro" id="IPR013325">
    <property type="entry name" value="RNA_pol_sigma_r2"/>
</dbReference>
<evidence type="ECO:0000256" key="3">
    <source>
        <dbReference type="ARBA" id="ARBA00023082"/>
    </source>
</evidence>
<feature type="compositionally biased region" description="Polar residues" evidence="5">
    <location>
        <begin position="245"/>
        <end position="262"/>
    </location>
</feature>
<dbReference type="SUPFAM" id="SSF88946">
    <property type="entry name" value="Sigma2 domain of RNA polymerase sigma factors"/>
    <property type="match status" value="1"/>
</dbReference>
<proteinExistence type="inferred from homology"/>
<comment type="similarity">
    <text evidence="1">Belongs to the sigma-70 factor family. ECF subfamily.</text>
</comment>
<dbReference type="PANTHER" id="PTHR43133:SF46">
    <property type="entry name" value="RNA POLYMERASE SIGMA-70 FACTOR ECF SUBFAMILY"/>
    <property type="match status" value="1"/>
</dbReference>
<dbReference type="RefSeq" id="WP_117359981.1">
    <property type="nucleotide sequence ID" value="NZ_QURH01000767.1"/>
</dbReference>
<keyword evidence="3" id="KW-0731">Sigma factor</keyword>
<evidence type="ECO:0000256" key="1">
    <source>
        <dbReference type="ARBA" id="ARBA00010641"/>
    </source>
</evidence>
<dbReference type="InterPro" id="IPR013324">
    <property type="entry name" value="RNA_pol_sigma_r3/r4-like"/>
</dbReference>
<dbReference type="AlphaFoldDB" id="A0A372JEW9"/>
<keyword evidence="6" id="KW-1133">Transmembrane helix</keyword>
<feature type="compositionally biased region" description="Low complexity" evidence="5">
    <location>
        <begin position="332"/>
        <end position="342"/>
    </location>
</feature>
<dbReference type="Pfam" id="PF04542">
    <property type="entry name" value="Sigma70_r2"/>
    <property type="match status" value="1"/>
</dbReference>
<evidence type="ECO:0000313" key="8">
    <source>
        <dbReference type="EMBL" id="RFU38563.1"/>
    </source>
</evidence>
<dbReference type="OrthoDB" id="3453271at2"/>
<evidence type="ECO:0000256" key="6">
    <source>
        <dbReference type="SAM" id="Phobius"/>
    </source>
</evidence>
<feature type="region of interest" description="Disordered" evidence="5">
    <location>
        <begin position="198"/>
        <end position="342"/>
    </location>
</feature>
<feature type="compositionally biased region" description="Low complexity" evidence="5">
    <location>
        <begin position="482"/>
        <end position="495"/>
    </location>
</feature>
<dbReference type="Gene3D" id="1.10.1740.10">
    <property type="match status" value="1"/>
</dbReference>
<gene>
    <name evidence="8" type="ORF">DZF91_27015</name>
</gene>
<keyword evidence="2" id="KW-0805">Transcription regulation</keyword>
<feature type="transmembrane region" description="Helical" evidence="6">
    <location>
        <begin position="446"/>
        <end position="466"/>
    </location>
</feature>
<evidence type="ECO:0000259" key="7">
    <source>
        <dbReference type="Pfam" id="PF04542"/>
    </source>
</evidence>
<dbReference type="InterPro" id="IPR039425">
    <property type="entry name" value="RNA_pol_sigma-70-like"/>
</dbReference>
<evidence type="ECO:0000256" key="2">
    <source>
        <dbReference type="ARBA" id="ARBA00023015"/>
    </source>
</evidence>
<sequence length="528" mass="56402">MPRWSPPDVATRRLVRRLNDGDADALAMLYDAYAERLFDYAAAMTGDFRAADEIVHDALVDAWRRVPRIRDHANLRIWLYGAVRRRCLQRGHAPELRWEPDRPFRSPYQRRARRADARPSAVLPPTSELRALLESAVNRLDASDRELLLLTVRHGLHPSELGLLWGLSGRRVSGLAGSARAELESALRDSLAAAANDCATGRTTARRAEQTPERTAGRSTERTPERTAARSAERTPERTAKRATEQNARGNPAQCPSASADKQASPAESAVARTSASESANWSPAPESEQNAHEAMPRASHGTRRRGSGSGDGVAVDVAARTAPGSGRGRHAAAPATRTRSRVVVVPGGRRSASEAVHADVIDSALDEHIRACGACRARGQVRAAGLLVLAPAPEPSEALRRRVLHTATDPELAGYRTDIAARGGALTPEGLPTQPDVASPYARRWMFATGGIGGALLTALAAILFMGSQLGVPTFDWPLRPLPSITPTSPPQSTGRDGRPQARGPAGSGGGQPPSPQFGDPSRPPAV</sequence>
<dbReference type="InterPro" id="IPR007627">
    <property type="entry name" value="RNA_pol_sigma70_r2"/>
</dbReference>
<evidence type="ECO:0000256" key="4">
    <source>
        <dbReference type="ARBA" id="ARBA00023163"/>
    </source>
</evidence>
<keyword evidence="6" id="KW-0472">Membrane</keyword>
<dbReference type="GO" id="GO:0016987">
    <property type="term" value="F:sigma factor activity"/>
    <property type="evidence" value="ECO:0007669"/>
    <property type="project" value="UniProtKB-KW"/>
</dbReference>
<feature type="compositionally biased region" description="Polar residues" evidence="5">
    <location>
        <begin position="272"/>
        <end position="282"/>
    </location>
</feature>
<dbReference type="GO" id="GO:0006352">
    <property type="term" value="P:DNA-templated transcription initiation"/>
    <property type="evidence" value="ECO:0007669"/>
    <property type="project" value="InterPro"/>
</dbReference>
<dbReference type="InterPro" id="IPR014284">
    <property type="entry name" value="RNA_pol_sigma-70_dom"/>
</dbReference>
<organism evidence="8 9">
    <name type="scientific">Actinomadura logoneensis</name>
    <dbReference type="NCBI Taxonomy" id="2293572"/>
    <lineage>
        <taxon>Bacteria</taxon>
        <taxon>Bacillati</taxon>
        <taxon>Actinomycetota</taxon>
        <taxon>Actinomycetes</taxon>
        <taxon>Streptosporangiales</taxon>
        <taxon>Thermomonosporaceae</taxon>
        <taxon>Actinomadura</taxon>
    </lineage>
</organism>
<comment type="caution">
    <text evidence="8">The sequence shown here is derived from an EMBL/GenBank/DDBJ whole genome shotgun (WGS) entry which is preliminary data.</text>
</comment>
<feature type="compositionally biased region" description="Low complexity" evidence="5">
    <location>
        <begin position="313"/>
        <end position="323"/>
    </location>
</feature>
<keyword evidence="6" id="KW-0812">Transmembrane</keyword>
<protein>
    <submittedName>
        <fullName evidence="8">Sigma-70 family RNA polymerase sigma factor</fullName>
    </submittedName>
</protein>
<dbReference type="PANTHER" id="PTHR43133">
    <property type="entry name" value="RNA POLYMERASE ECF-TYPE SIGMA FACTO"/>
    <property type="match status" value="1"/>
</dbReference>
<evidence type="ECO:0000256" key="5">
    <source>
        <dbReference type="SAM" id="MobiDB-lite"/>
    </source>
</evidence>
<feature type="region of interest" description="Disordered" evidence="5">
    <location>
        <begin position="482"/>
        <end position="528"/>
    </location>
</feature>
<dbReference type="Proteomes" id="UP000261811">
    <property type="component" value="Unassembled WGS sequence"/>
</dbReference>
<accession>A0A372JEW9</accession>
<reference evidence="8 9" key="1">
    <citation type="submission" date="2018-08" db="EMBL/GenBank/DDBJ databases">
        <title>Actinomadura jelena sp. nov., a novel Actinomycete isolated from soil in Chad.</title>
        <authorList>
            <person name="Shi L."/>
        </authorList>
    </citation>
    <scope>NUCLEOTIDE SEQUENCE [LARGE SCALE GENOMIC DNA]</scope>
    <source>
        <strain evidence="8 9">NEAU-G17</strain>
    </source>
</reference>